<organism evidence="1 2">
    <name type="scientific">Mucilaginibacter terrigena</name>
    <dbReference type="NCBI Taxonomy" id="2492395"/>
    <lineage>
        <taxon>Bacteria</taxon>
        <taxon>Pseudomonadati</taxon>
        <taxon>Bacteroidota</taxon>
        <taxon>Sphingobacteriia</taxon>
        <taxon>Sphingobacteriales</taxon>
        <taxon>Sphingobacteriaceae</taxon>
        <taxon>Mucilaginibacter</taxon>
    </lineage>
</organism>
<dbReference type="EMBL" id="SEWG01000005">
    <property type="protein sequence ID" value="RYU89355.1"/>
    <property type="molecule type" value="Genomic_DNA"/>
</dbReference>
<evidence type="ECO:0000313" key="2">
    <source>
        <dbReference type="Proteomes" id="UP000293331"/>
    </source>
</evidence>
<evidence type="ECO:0000313" key="1">
    <source>
        <dbReference type="EMBL" id="RYU89355.1"/>
    </source>
</evidence>
<evidence type="ECO:0008006" key="3">
    <source>
        <dbReference type="Google" id="ProtNLM"/>
    </source>
</evidence>
<proteinExistence type="predicted"/>
<dbReference type="AlphaFoldDB" id="A0A4Q5LJ86"/>
<name>A0A4Q5LJ86_9SPHI</name>
<dbReference type="Proteomes" id="UP000293331">
    <property type="component" value="Unassembled WGS sequence"/>
</dbReference>
<gene>
    <name evidence="1" type="ORF">EWM62_13575</name>
</gene>
<keyword evidence="2" id="KW-1185">Reference proteome</keyword>
<protein>
    <recommendedName>
        <fullName evidence="3">TonB C-terminal domain-containing protein</fullName>
    </recommendedName>
</protein>
<accession>A0A4Q5LJ86</accession>
<reference evidence="1 2" key="1">
    <citation type="submission" date="2019-02" db="EMBL/GenBank/DDBJ databases">
        <title>Bacterial novel species Mucilaginibacter sp. 17JY9-4 isolated from soil.</title>
        <authorList>
            <person name="Jung H.-Y."/>
        </authorList>
    </citation>
    <scope>NUCLEOTIDE SEQUENCE [LARGE SCALE GENOMIC DNA]</scope>
    <source>
        <strain evidence="1 2">17JY9-4</strain>
    </source>
</reference>
<comment type="caution">
    <text evidence="1">The sequence shown here is derived from an EMBL/GenBank/DDBJ whole genome shotgun (WGS) entry which is preliminary data.</text>
</comment>
<dbReference type="OrthoDB" id="794577at2"/>
<sequence length="370" mass="42177">MTLSRLLKKEILLFLLCFLAKICDAQTLGTKIYYVKSTGFSQMIVPSMDSADFKRVLPPFNKEDKVVEVKEIYLDGRLKSVTQCNTAFINLYTGIGEYNGKRITFYPSGTRESICDYTDGKKNGMEYQYYKDGKPRLVVKNQINYIYRNYDSKIIDFYDKGGNQICKDGNGMAIMYDSDLLAILKGPIKNGKMDGIWEGLSRDISDVKYQLIFKDNVYQSGMSNELTTGKSYTFTALYVPAHNEKDIVTFVKKFRKNLKIPENTILNTKQIDSIAIYFEIEENGAITHFSTIEPVSDKLLNALKLAIDHCPKWQPAKIYGIPLRTQIAVNLGFQQNSKFSYIGKTVENYQIPLYRGIPLGAIPIIPKELK</sequence>
<dbReference type="SUPFAM" id="SSF82185">
    <property type="entry name" value="Histone H3 K4-specific methyltransferase SET7/9 N-terminal domain"/>
    <property type="match status" value="1"/>
</dbReference>